<dbReference type="RefSeq" id="WP_378990959.1">
    <property type="nucleotide sequence ID" value="NZ_JBHSRN010000043.1"/>
</dbReference>
<dbReference type="AlphaFoldDB" id="A0A9X4LD85"/>
<reference evidence="1" key="1">
    <citation type="submission" date="2019-02" db="EMBL/GenBank/DDBJ databases">
        <title>Draft genome of the type strain Pelomonas aquatica CCUG 52575T.</title>
        <authorList>
            <person name="Gomila M."/>
            <person name="Lalucat J."/>
        </authorList>
    </citation>
    <scope>NUCLEOTIDE SEQUENCE</scope>
    <source>
        <strain evidence="1">CCUG 52575</strain>
    </source>
</reference>
<gene>
    <name evidence="1" type="ORF">EXJ73_04670</name>
</gene>
<evidence type="ECO:0000313" key="1">
    <source>
        <dbReference type="EMBL" id="MDG0861766.1"/>
    </source>
</evidence>
<dbReference type="EMBL" id="SGUG01000005">
    <property type="protein sequence ID" value="MDG0861766.1"/>
    <property type="molecule type" value="Genomic_DNA"/>
</dbReference>
<evidence type="ECO:0000313" key="2">
    <source>
        <dbReference type="Proteomes" id="UP001152766"/>
    </source>
</evidence>
<proteinExistence type="predicted"/>
<sequence>MNSIRRFCSWLGRFRPKPLGDLLAIEFDDVGARVIVLDRLEPDWNQAFAWQDVLRVCFKDAGLYRSDVLFITVVGRSKPVVVLMEARGAPVLIGELAKRNLFPEKVWRRAFGDTSGGTHCWPPEQ</sequence>
<comment type="caution">
    <text evidence="1">The sequence shown here is derived from an EMBL/GenBank/DDBJ whole genome shotgun (WGS) entry which is preliminary data.</text>
</comment>
<protein>
    <submittedName>
        <fullName evidence="1">Uncharacterized protein</fullName>
    </submittedName>
</protein>
<keyword evidence="2" id="KW-1185">Reference proteome</keyword>
<name>A0A9X4LD85_9BURK</name>
<dbReference type="Proteomes" id="UP001152766">
    <property type="component" value="Unassembled WGS sequence"/>
</dbReference>
<accession>A0A9X4LD85</accession>
<organism evidence="1 2">
    <name type="scientific">Pelomonas aquatica</name>
    <dbReference type="NCBI Taxonomy" id="431058"/>
    <lineage>
        <taxon>Bacteria</taxon>
        <taxon>Pseudomonadati</taxon>
        <taxon>Pseudomonadota</taxon>
        <taxon>Betaproteobacteria</taxon>
        <taxon>Burkholderiales</taxon>
        <taxon>Sphaerotilaceae</taxon>
        <taxon>Roseateles</taxon>
    </lineage>
</organism>